<dbReference type="EMBL" id="JANJQO010001126">
    <property type="protein sequence ID" value="KAJ2972551.1"/>
    <property type="molecule type" value="Genomic_DNA"/>
</dbReference>
<organism evidence="1 2">
    <name type="scientific">Zarea fungicola</name>
    <dbReference type="NCBI Taxonomy" id="93591"/>
    <lineage>
        <taxon>Eukaryota</taxon>
        <taxon>Fungi</taxon>
        <taxon>Dikarya</taxon>
        <taxon>Ascomycota</taxon>
        <taxon>Pezizomycotina</taxon>
        <taxon>Sordariomycetes</taxon>
        <taxon>Hypocreomycetidae</taxon>
        <taxon>Hypocreales</taxon>
        <taxon>Cordycipitaceae</taxon>
        <taxon>Zarea</taxon>
    </lineage>
</organism>
<gene>
    <name evidence="1" type="ORF">NQ176_g7089</name>
</gene>
<keyword evidence="2" id="KW-1185">Reference proteome</keyword>
<reference evidence="1" key="1">
    <citation type="submission" date="2022-08" db="EMBL/GenBank/DDBJ databases">
        <title>Genome Sequence of Lecanicillium fungicola.</title>
        <authorList>
            <person name="Buettner E."/>
        </authorList>
    </citation>
    <scope>NUCLEOTIDE SEQUENCE</scope>
    <source>
        <strain evidence="1">Babe33</strain>
    </source>
</reference>
<protein>
    <submittedName>
        <fullName evidence="1">Uncharacterized protein</fullName>
    </submittedName>
</protein>
<comment type="caution">
    <text evidence="1">The sequence shown here is derived from an EMBL/GenBank/DDBJ whole genome shotgun (WGS) entry which is preliminary data.</text>
</comment>
<evidence type="ECO:0000313" key="2">
    <source>
        <dbReference type="Proteomes" id="UP001143910"/>
    </source>
</evidence>
<name>A0ACC1N238_9HYPO</name>
<accession>A0ACC1N238</accession>
<sequence>MGSLDTGSILAISPNPPRQAPSAKLPFYDLKVHELESSATGPSSCPKFHHEKCQDFLIDSSPSAIVQGFATFVSAVTDLQEFSFTTITQQQEYVTVATGPAIDKPRTFSSKDTTVSLHEVSAHGRIDGNESDFELRIPTVPPARFAAEDQKQRPLILSVERTGSSNGTSTATLTLSFNLQYGPPTVAEHLLDLAALYLSPSNEEKDERPIPKSQWSCINASPQLRPPMIKPDAEARRAAGQHAGHSALLHSAFERRAAESPEAIAIEAIVDNEYNVKKWTYGELNAQADALAHELSLAQSELPGWVPAYKNQRAVALFLPGSPEFYIGVCGILKAGLAYCPLPMDAPPQRLLDIAHDSQTAVVLGLGSTPFPGVDLSDDTLETTKALKALLWVDVSDISGWRAGRSSGCLLNGNSAPTQRRSPAEDDLAYILYTSGSTGKPKGVLISHLMATCAVEGNAAACAPMPEYQGLRWLQFGLPTFDMATLEIFLTLSHGGTLCSADRQLTLSNIERVISFFKATGLFTVPSLATVLRPQDLPTLTHIICAGEALTRHVINNFSYDCAQKDGVQTKKLINIYGPSEAAMGITGEVPRAGSRGSIAGEPFACASVFLVDVNVTGELKQVPLGLTGEIVVGGPMVGYGYLNRPVETAKAFGSDPAFGSIYRTGDRGRVVWDVDGTPKMEILGRFNMEQVKLNTRRVELGDIESTIATVDAIREIAVVVVNGIFLVAYLVLHDNSAHVGDNEAVIQAARSTAEAGLPAWMRPAEYVVVPKLPRSFGGKVDRKSLQNIALEQFGASIAQPESAAAGGSDVADDVPVDLTNLQSIQVKLLSTYKRVTGDLAEDLDPSAPLTTAGLDSLRTMKFLQELRKSGVGWLAYRDIMAGNSLNGLAQLVFNASQAEAAELAAAQQEDSDEIVQIEDEEELLTLPLAVKLKHFAALTRPQCVEALAIPSEDIVDVLPATGLQTRMWVNFEECRDLGVNKPWVEHFAFTVPAHIDGDRLEEAVIKSMELRDAFRTVWVQVEHPLSPFAQCILREGSSHAALPVVRVKISAYSERPRSAWQQAIRSAQETAEDIFGLHKLPSVTTFITSEDGKHRVVILSLLHLIYDGISLELLRNNIAEAYHGVAFTGVSDKGVLVPVEEHFSSDWLGNSMPATGFSTRPALTLSP</sequence>
<proteinExistence type="predicted"/>
<dbReference type="Proteomes" id="UP001143910">
    <property type="component" value="Unassembled WGS sequence"/>
</dbReference>
<evidence type="ECO:0000313" key="1">
    <source>
        <dbReference type="EMBL" id="KAJ2972551.1"/>
    </source>
</evidence>